<dbReference type="EMBL" id="BAABCK010000013">
    <property type="protein sequence ID" value="GAA3718022.1"/>
    <property type="molecule type" value="Genomic_DNA"/>
</dbReference>
<keyword evidence="7" id="KW-1185">Reference proteome</keyword>
<feature type="domain" description="S-adenosylmethionine-dependent methyltransferase" evidence="4">
    <location>
        <begin position="112"/>
        <end position="337"/>
    </location>
</feature>
<sequence>MNTVQLKKGHEKPYLKGQLNLDGEDLSDDTFLGDGEIVRVEDTYGRLIGIAMLSFEQKTKGWILTNGEETIDDAFIESRILSAIDRREPLYNEPDTTAFRLFNEIGDGIGGLAIDNYDGHLLVTFYSRGIHKIRDLIIKTLMIRLKPASITEQTRFSEQGRMNIVNRRVTGNVEFPVTVKEAGLSYSIHLEDGPMTRLFLDQRETRKALAQNMAGAKTFLNLFAYSGTFSIAAAESGMATTSVDLAKRTNELITDNFNANNLSTDGHTIHIMETFEYLNYAARNNKRFDQILIDPPSFSRYKKKVFKVERDYPKLIEQALMVLKPKGRLVLSQNLETFTLNQFKQQIDRTIEKAGRSYSLTDVKGLPKDFPTVKGYKRGKYLKVVTVDLND</sequence>
<dbReference type="InterPro" id="IPR036974">
    <property type="entry name" value="PUA_sf"/>
</dbReference>
<dbReference type="CDD" id="cd02440">
    <property type="entry name" value="AdoMet_MTases"/>
    <property type="match status" value="1"/>
</dbReference>
<dbReference type="Gene3D" id="3.30.750.80">
    <property type="entry name" value="RNA methyltransferase domain (HRMD) like"/>
    <property type="match status" value="1"/>
</dbReference>
<accession>A0ABP7EJE9</accession>
<keyword evidence="3" id="KW-0949">S-adenosyl-L-methionine</keyword>
<feature type="domain" description="RlmI-like PUA" evidence="5">
    <location>
        <begin position="4"/>
        <end position="65"/>
    </location>
</feature>
<dbReference type="PANTHER" id="PTHR43042:SF3">
    <property type="entry name" value="RIBOSOMAL RNA LARGE SUBUNIT METHYLTRANSFERASE YWBD-RELATED"/>
    <property type="match status" value="1"/>
</dbReference>
<comment type="caution">
    <text evidence="6">The sequence shown here is derived from an EMBL/GenBank/DDBJ whole genome shotgun (WGS) entry which is preliminary data.</text>
</comment>
<evidence type="ECO:0000256" key="1">
    <source>
        <dbReference type="ARBA" id="ARBA00022603"/>
    </source>
</evidence>
<dbReference type="Pfam" id="PF17785">
    <property type="entry name" value="PUA_3"/>
    <property type="match status" value="1"/>
</dbReference>
<dbReference type="GO" id="GO:0008168">
    <property type="term" value="F:methyltransferase activity"/>
    <property type="evidence" value="ECO:0007669"/>
    <property type="project" value="UniProtKB-KW"/>
</dbReference>
<dbReference type="SUPFAM" id="SSF53335">
    <property type="entry name" value="S-adenosyl-L-methionine-dependent methyltransferases"/>
    <property type="match status" value="1"/>
</dbReference>
<name>A0ABP7EJE9_9STAP</name>
<dbReference type="InterPro" id="IPR015947">
    <property type="entry name" value="PUA-like_sf"/>
</dbReference>
<dbReference type="Proteomes" id="UP001500920">
    <property type="component" value="Unassembled WGS sequence"/>
</dbReference>
<dbReference type="SUPFAM" id="SSF88697">
    <property type="entry name" value="PUA domain-like"/>
    <property type="match status" value="1"/>
</dbReference>
<keyword evidence="2" id="KW-0808">Transferase</keyword>
<dbReference type="GO" id="GO:0032259">
    <property type="term" value="P:methylation"/>
    <property type="evidence" value="ECO:0007669"/>
    <property type="project" value="UniProtKB-KW"/>
</dbReference>
<dbReference type="RefSeq" id="WP_344701151.1">
    <property type="nucleotide sequence ID" value="NZ_BAABCK010000013.1"/>
</dbReference>
<dbReference type="Gene3D" id="2.30.130.10">
    <property type="entry name" value="PUA domain"/>
    <property type="match status" value="1"/>
</dbReference>
<proteinExistence type="predicted"/>
<dbReference type="InterPro" id="IPR029063">
    <property type="entry name" value="SAM-dependent_MTases_sf"/>
</dbReference>
<gene>
    <name evidence="6" type="ORF">GCM10022378_05310</name>
</gene>
<evidence type="ECO:0000256" key="2">
    <source>
        <dbReference type="ARBA" id="ARBA00022679"/>
    </source>
</evidence>
<dbReference type="Gene3D" id="3.40.50.150">
    <property type="entry name" value="Vaccinia Virus protein VP39"/>
    <property type="match status" value="1"/>
</dbReference>
<evidence type="ECO:0000259" key="4">
    <source>
        <dbReference type="Pfam" id="PF10672"/>
    </source>
</evidence>
<dbReference type="PANTHER" id="PTHR43042">
    <property type="entry name" value="SAM-DEPENDENT METHYLTRANSFERASE"/>
    <property type="match status" value="1"/>
</dbReference>
<keyword evidence="1 6" id="KW-0489">Methyltransferase</keyword>
<protein>
    <submittedName>
        <fullName evidence="6">Class I SAM-dependent rRNA methyltransferase</fullName>
    </submittedName>
</protein>
<dbReference type="Pfam" id="PF10672">
    <property type="entry name" value="Methyltrans_SAM"/>
    <property type="match status" value="1"/>
</dbReference>
<dbReference type="InterPro" id="IPR019614">
    <property type="entry name" value="SAM-dep_methyl-trfase"/>
</dbReference>
<reference evidence="7" key="1">
    <citation type="journal article" date="2019" name="Int. J. Syst. Evol. Microbiol.">
        <title>The Global Catalogue of Microorganisms (GCM) 10K type strain sequencing project: providing services to taxonomists for standard genome sequencing and annotation.</title>
        <authorList>
            <consortium name="The Broad Institute Genomics Platform"/>
            <consortium name="The Broad Institute Genome Sequencing Center for Infectious Disease"/>
            <person name="Wu L."/>
            <person name="Ma J."/>
        </authorList>
    </citation>
    <scope>NUCLEOTIDE SEQUENCE [LARGE SCALE GENOMIC DNA]</scope>
    <source>
        <strain evidence="7">JCM 16981</strain>
    </source>
</reference>
<dbReference type="InterPro" id="IPR041532">
    <property type="entry name" value="RlmI-like_PUA"/>
</dbReference>
<evidence type="ECO:0000313" key="7">
    <source>
        <dbReference type="Proteomes" id="UP001500920"/>
    </source>
</evidence>
<evidence type="ECO:0000313" key="6">
    <source>
        <dbReference type="EMBL" id="GAA3718022.1"/>
    </source>
</evidence>
<organism evidence="6 7">
    <name type="scientific">Salinicoccus jeotgali</name>
    <dbReference type="NCBI Taxonomy" id="381634"/>
    <lineage>
        <taxon>Bacteria</taxon>
        <taxon>Bacillati</taxon>
        <taxon>Bacillota</taxon>
        <taxon>Bacilli</taxon>
        <taxon>Bacillales</taxon>
        <taxon>Staphylococcaceae</taxon>
        <taxon>Salinicoccus</taxon>
    </lineage>
</organism>
<evidence type="ECO:0000256" key="3">
    <source>
        <dbReference type="ARBA" id="ARBA00022691"/>
    </source>
</evidence>
<evidence type="ECO:0000259" key="5">
    <source>
        <dbReference type="Pfam" id="PF17785"/>
    </source>
</evidence>